<accession>A0AAV9WWE7</accession>
<dbReference type="AlphaFoldDB" id="A0AAV9WWE7"/>
<sequence length="142" mass="15565">MCMFACSGMGKAKNEFNPEPKRPSNNFALLGEDVPVYSHIKDKTKSGTSYATFVGAAVAALLIDFARQSDVEAEPEDVRTLKTVNGMTAVFEIMSKGGRDDNYDCVVPSKLLGNSDIKARARSRKKIWGRISVALESVDRAW</sequence>
<dbReference type="Proteomes" id="UP001365542">
    <property type="component" value="Unassembled WGS sequence"/>
</dbReference>
<reference evidence="1 2" key="1">
    <citation type="submission" date="2019-10" db="EMBL/GenBank/DDBJ databases">
        <authorList>
            <person name="Palmer J.M."/>
        </authorList>
    </citation>
    <scope>NUCLEOTIDE SEQUENCE [LARGE SCALE GENOMIC DNA]</scope>
    <source>
        <strain evidence="1 2">TWF694</strain>
    </source>
</reference>
<evidence type="ECO:0000313" key="1">
    <source>
        <dbReference type="EMBL" id="KAK6527550.1"/>
    </source>
</evidence>
<dbReference type="EMBL" id="JAVHJO010000015">
    <property type="protein sequence ID" value="KAK6527550.1"/>
    <property type="molecule type" value="Genomic_DNA"/>
</dbReference>
<name>A0AAV9WWE7_9PEZI</name>
<evidence type="ECO:0000313" key="2">
    <source>
        <dbReference type="Proteomes" id="UP001365542"/>
    </source>
</evidence>
<proteinExistence type="predicted"/>
<evidence type="ECO:0008006" key="3">
    <source>
        <dbReference type="Google" id="ProtNLM"/>
    </source>
</evidence>
<keyword evidence="2" id="KW-1185">Reference proteome</keyword>
<comment type="caution">
    <text evidence="1">The sequence shown here is derived from an EMBL/GenBank/DDBJ whole genome shotgun (WGS) entry which is preliminary data.</text>
</comment>
<protein>
    <recommendedName>
        <fullName evidence="3">Peptidase S8/S53 domain-containing protein</fullName>
    </recommendedName>
</protein>
<gene>
    <name evidence="1" type="ORF">TWF694_004533</name>
</gene>
<organism evidence="1 2">
    <name type="scientific">Orbilia ellipsospora</name>
    <dbReference type="NCBI Taxonomy" id="2528407"/>
    <lineage>
        <taxon>Eukaryota</taxon>
        <taxon>Fungi</taxon>
        <taxon>Dikarya</taxon>
        <taxon>Ascomycota</taxon>
        <taxon>Pezizomycotina</taxon>
        <taxon>Orbiliomycetes</taxon>
        <taxon>Orbiliales</taxon>
        <taxon>Orbiliaceae</taxon>
        <taxon>Orbilia</taxon>
    </lineage>
</organism>